<feature type="non-terminal residue" evidence="2">
    <location>
        <position position="1"/>
    </location>
</feature>
<dbReference type="AlphaFoldDB" id="A0A1B6FD57"/>
<name>A0A1B6FD57_9HEMI</name>
<accession>A0A1B6FD57</accession>
<evidence type="ECO:0000313" key="2">
    <source>
        <dbReference type="EMBL" id="JAS48156.1"/>
    </source>
</evidence>
<feature type="non-terminal residue" evidence="2">
    <location>
        <position position="156"/>
    </location>
</feature>
<evidence type="ECO:0000256" key="1">
    <source>
        <dbReference type="SAM" id="MobiDB-lite"/>
    </source>
</evidence>
<feature type="region of interest" description="Disordered" evidence="1">
    <location>
        <begin position="73"/>
        <end position="156"/>
    </location>
</feature>
<dbReference type="EMBL" id="GECZ01021613">
    <property type="protein sequence ID" value="JAS48156.1"/>
    <property type="molecule type" value="Transcribed_RNA"/>
</dbReference>
<protein>
    <submittedName>
        <fullName evidence="2">Uncharacterized protein</fullName>
    </submittedName>
</protein>
<sequence length="156" mass="17626">RSQLMAVDVKRSSLTREIKSAYMSSSGFLSTSTIGKNPTILTSRLGHRLDQINKKLQNHDEVVDLTREQHELYALKPSSEQQNSANRKRNRDEKTTLKISNDRADKEKLKVFRKLSKNKEKDSSVNGKEDALSKSSMTALADTLPLTDKLEPQPVD</sequence>
<organism evidence="2">
    <name type="scientific">Cuerna arida</name>
    <dbReference type="NCBI Taxonomy" id="1464854"/>
    <lineage>
        <taxon>Eukaryota</taxon>
        <taxon>Metazoa</taxon>
        <taxon>Ecdysozoa</taxon>
        <taxon>Arthropoda</taxon>
        <taxon>Hexapoda</taxon>
        <taxon>Insecta</taxon>
        <taxon>Pterygota</taxon>
        <taxon>Neoptera</taxon>
        <taxon>Paraneoptera</taxon>
        <taxon>Hemiptera</taxon>
        <taxon>Auchenorrhyncha</taxon>
        <taxon>Membracoidea</taxon>
        <taxon>Cicadellidae</taxon>
        <taxon>Cicadellinae</taxon>
        <taxon>Proconiini</taxon>
        <taxon>Cuerna</taxon>
    </lineage>
</organism>
<gene>
    <name evidence="2" type="ORF">g.48756</name>
</gene>
<proteinExistence type="predicted"/>
<feature type="compositionally biased region" description="Basic and acidic residues" evidence="1">
    <location>
        <begin position="117"/>
        <end position="132"/>
    </location>
</feature>
<feature type="compositionally biased region" description="Basic and acidic residues" evidence="1">
    <location>
        <begin position="90"/>
        <end position="110"/>
    </location>
</feature>
<reference evidence="2" key="1">
    <citation type="submission" date="2015-11" db="EMBL/GenBank/DDBJ databases">
        <title>De novo transcriptome assembly of four potential Pierce s Disease insect vectors from Arizona vineyards.</title>
        <authorList>
            <person name="Tassone E.E."/>
        </authorList>
    </citation>
    <scope>NUCLEOTIDE SEQUENCE</scope>
</reference>